<dbReference type="EMBL" id="CP000922">
    <property type="protein sequence ID" value="ACJ32919.1"/>
    <property type="molecule type" value="Genomic_DNA"/>
</dbReference>
<dbReference type="GO" id="GO:0030246">
    <property type="term" value="F:carbohydrate binding"/>
    <property type="evidence" value="ECO:0007669"/>
    <property type="project" value="InterPro"/>
</dbReference>
<dbReference type="NCBIfam" id="NF008277">
    <property type="entry name" value="PRK11055.1"/>
    <property type="match status" value="1"/>
</dbReference>
<dbReference type="KEGG" id="afl:Aflv_0538"/>
<comment type="pathway">
    <text evidence="1 5">Carbohydrate metabolism; hexose metabolism.</text>
</comment>
<dbReference type="GO" id="GO:0004034">
    <property type="term" value="F:aldose 1-epimerase activity"/>
    <property type="evidence" value="ECO:0007669"/>
    <property type="project" value="UniProtKB-EC"/>
</dbReference>
<dbReference type="InterPro" id="IPR047215">
    <property type="entry name" value="Galactose_mutarotase-like"/>
</dbReference>
<dbReference type="InterPro" id="IPR015443">
    <property type="entry name" value="Aldose_1-epimerase"/>
</dbReference>
<dbReference type="eggNOG" id="COG2017">
    <property type="taxonomic scope" value="Bacteria"/>
</dbReference>
<gene>
    <name evidence="9" type="primary">galM</name>
    <name evidence="9" type="ordered locus">Aflv_0538</name>
</gene>
<dbReference type="InterPro" id="IPR014718">
    <property type="entry name" value="GH-type_carb-bd"/>
</dbReference>
<keyword evidence="4 5" id="KW-0119">Carbohydrate metabolism</keyword>
<evidence type="ECO:0000256" key="7">
    <source>
        <dbReference type="PIRSR" id="PIRSR005096-2"/>
    </source>
</evidence>
<evidence type="ECO:0000256" key="6">
    <source>
        <dbReference type="PIRSR" id="PIRSR005096-1"/>
    </source>
</evidence>
<dbReference type="InterPro" id="IPR008183">
    <property type="entry name" value="Aldose_1/G6P_1-epimerase"/>
</dbReference>
<evidence type="ECO:0000313" key="9">
    <source>
        <dbReference type="EMBL" id="ACJ32919.1"/>
    </source>
</evidence>
<dbReference type="Pfam" id="PF01263">
    <property type="entry name" value="Aldose_epim"/>
    <property type="match status" value="1"/>
</dbReference>
<comment type="catalytic activity">
    <reaction evidence="5">
        <text>alpha-D-glucose = beta-D-glucose</text>
        <dbReference type="Rhea" id="RHEA:10264"/>
        <dbReference type="ChEBI" id="CHEBI:15903"/>
        <dbReference type="ChEBI" id="CHEBI:17925"/>
        <dbReference type="EC" id="5.1.3.3"/>
    </reaction>
</comment>
<accession>B7GGW4</accession>
<reference evidence="9 10" key="1">
    <citation type="journal article" date="2008" name="Genome Biol.">
        <title>Encapsulated in silica: genome, proteome and physiology of the thermophilic bacterium Anoxybacillus flavithermus WK1.</title>
        <authorList>
            <person name="Saw J.H."/>
            <person name="Mountain B.W."/>
            <person name="Feng L."/>
            <person name="Omelchenko M.V."/>
            <person name="Hou S."/>
            <person name="Saito J.A."/>
            <person name="Stott M.B."/>
            <person name="Li D."/>
            <person name="Zhao G."/>
            <person name="Wu J."/>
            <person name="Galperin M.Y."/>
            <person name="Koonin E.V."/>
            <person name="Makarova K.S."/>
            <person name="Wolf Y.I."/>
            <person name="Rigden D.J."/>
            <person name="Dunfield P.F."/>
            <person name="Wang L."/>
            <person name="Alam M."/>
        </authorList>
    </citation>
    <scope>NUCLEOTIDE SEQUENCE [LARGE SCALE GENOMIC DNA]</scope>
    <source>
        <strain evidence="10">DSM 21510 / WK1</strain>
    </source>
</reference>
<evidence type="ECO:0000313" key="10">
    <source>
        <dbReference type="Proteomes" id="UP000000742"/>
    </source>
</evidence>
<dbReference type="UniPathway" id="UPA00242"/>
<dbReference type="CDD" id="cd09019">
    <property type="entry name" value="galactose_mutarotase_like"/>
    <property type="match status" value="1"/>
</dbReference>
<evidence type="ECO:0000256" key="4">
    <source>
        <dbReference type="ARBA" id="ARBA00023277"/>
    </source>
</evidence>
<name>B7GGW4_ANOFW</name>
<feature type="active site" description="Proton donor" evidence="6">
    <location>
        <position position="195"/>
    </location>
</feature>
<comment type="similarity">
    <text evidence="2 5">Belongs to the aldose epimerase family.</text>
</comment>
<evidence type="ECO:0000256" key="1">
    <source>
        <dbReference type="ARBA" id="ARBA00005028"/>
    </source>
</evidence>
<keyword evidence="3 5" id="KW-0413">Isomerase</keyword>
<organism evidence="9 10">
    <name type="scientific">Anoxybacillus flavithermus (strain DSM 21510 / WK1)</name>
    <dbReference type="NCBI Taxonomy" id="491915"/>
    <lineage>
        <taxon>Bacteria</taxon>
        <taxon>Bacillati</taxon>
        <taxon>Bacillota</taxon>
        <taxon>Bacilli</taxon>
        <taxon>Bacillales</taxon>
        <taxon>Anoxybacillaceae</taxon>
        <taxon>Anoxybacillus</taxon>
    </lineage>
</organism>
<evidence type="ECO:0000256" key="5">
    <source>
        <dbReference type="PIRNR" id="PIRNR005096"/>
    </source>
</evidence>
<dbReference type="AlphaFoldDB" id="B7GGW4"/>
<dbReference type="HOGENOM" id="CLU_031753_1_1_9"/>
<evidence type="ECO:0000256" key="2">
    <source>
        <dbReference type="ARBA" id="ARBA00006206"/>
    </source>
</evidence>
<dbReference type="GO" id="GO:0006006">
    <property type="term" value="P:glucose metabolic process"/>
    <property type="evidence" value="ECO:0007669"/>
    <property type="project" value="TreeGrafter"/>
</dbReference>
<dbReference type="Proteomes" id="UP000000742">
    <property type="component" value="Chromosome"/>
</dbReference>
<dbReference type="InterPro" id="IPR011013">
    <property type="entry name" value="Gal_mutarotase_sf_dom"/>
</dbReference>
<feature type="binding site" evidence="8">
    <location>
        <begin position="195"/>
        <end position="197"/>
    </location>
    <ligand>
        <name>beta-D-galactose</name>
        <dbReference type="ChEBI" id="CHEBI:27667"/>
    </ligand>
</feature>
<dbReference type="GO" id="GO:0033499">
    <property type="term" value="P:galactose catabolic process via UDP-galactose, Leloir pathway"/>
    <property type="evidence" value="ECO:0007669"/>
    <property type="project" value="TreeGrafter"/>
</dbReference>
<dbReference type="PANTHER" id="PTHR10091:SF0">
    <property type="entry name" value="GALACTOSE MUTAROTASE"/>
    <property type="match status" value="1"/>
</dbReference>
<dbReference type="PIRSF" id="PIRSF005096">
    <property type="entry name" value="GALM"/>
    <property type="match status" value="1"/>
</dbReference>
<proteinExistence type="inferred from homology"/>
<dbReference type="SUPFAM" id="SSF74650">
    <property type="entry name" value="Galactose mutarotase-like"/>
    <property type="match status" value="1"/>
</dbReference>
<dbReference type="EC" id="5.1.3.3" evidence="5"/>
<dbReference type="PANTHER" id="PTHR10091">
    <property type="entry name" value="ALDOSE-1-EPIMERASE"/>
    <property type="match status" value="1"/>
</dbReference>
<evidence type="ECO:0000256" key="3">
    <source>
        <dbReference type="ARBA" id="ARBA00023235"/>
    </source>
</evidence>
<feature type="active site" description="Proton acceptor" evidence="6">
    <location>
        <position position="329"/>
    </location>
</feature>
<protein>
    <recommendedName>
        <fullName evidence="5">Aldose 1-epimerase</fullName>
        <ecNumber evidence="5">5.1.3.3</ecNumber>
    </recommendedName>
</protein>
<sequence length="366" mass="41452">MVRAISFMMLRKRRRRMKLVQEQRTEINGQPIIAFTLANDHGMEITCLNYGCIITSILVPDKNGNVENVVLAFDDFSSYFTNYPYLGAVIGRVAGRIKDSCFNLNGKTYKLHANENKNHLHGGKKGFHHVIWQAEAFSQSEEVGVRFLRRSVDGEEGYPGNVDVQVTYTLNNQNEFIISYHATSDQDTPLTLTNHTYFNLSGNVKRDILQHELKIKSDRFLPLDHEFLPTGEIKDVAGTLFDLRQGKVLKEVIDSTDPQIVLVGQGYDHPFVLNAHHDEEIVLCDRESGRTLIVETDEPAVVVYTGNQLPNEETINGVPSRKYLGICLETQAFPNALHHSHFPSCILRAGKVYSSTTKYTFRLAHE</sequence>
<feature type="binding site" evidence="7">
    <location>
        <position position="268"/>
    </location>
    <ligand>
        <name>beta-D-galactose</name>
        <dbReference type="ChEBI" id="CHEBI:27667"/>
    </ligand>
</feature>
<dbReference type="GO" id="GO:0005737">
    <property type="term" value="C:cytoplasm"/>
    <property type="evidence" value="ECO:0007669"/>
    <property type="project" value="TreeGrafter"/>
</dbReference>
<dbReference type="STRING" id="491915.Aflv_0538"/>
<evidence type="ECO:0000256" key="8">
    <source>
        <dbReference type="PIRSR" id="PIRSR005096-3"/>
    </source>
</evidence>
<dbReference type="Gene3D" id="2.70.98.10">
    <property type="match status" value="1"/>
</dbReference>